<name>A0AAW3EUQ7_BURGA</name>
<protein>
    <submittedName>
        <fullName evidence="1">Transposase DDE domain protein</fullName>
    </submittedName>
</protein>
<evidence type="ECO:0000313" key="1">
    <source>
        <dbReference type="EMBL" id="KGC11365.1"/>
    </source>
</evidence>
<evidence type="ECO:0000313" key="2">
    <source>
        <dbReference type="Proteomes" id="UP000029590"/>
    </source>
</evidence>
<comment type="caution">
    <text evidence="1">The sequence shown here is derived from an EMBL/GenBank/DDBJ whole genome shotgun (WGS) entry which is preliminary data.</text>
</comment>
<dbReference type="KEGG" id="bgo:BM43_3972"/>
<dbReference type="EMBL" id="JPGG01000017">
    <property type="protein sequence ID" value="KGC11365.1"/>
    <property type="molecule type" value="Genomic_DNA"/>
</dbReference>
<dbReference type="AlphaFoldDB" id="A0AAW3EUQ7"/>
<proteinExistence type="predicted"/>
<gene>
    <name evidence="1" type="ORF">DM48_7530</name>
</gene>
<sequence>MTIRRRTVEYVLGTLKYWMGSTHFQMGRLGNVSTEMSLHVLAYNLERVMKILGFAKTLRAMKLAGG</sequence>
<accession>A0AAW3EUQ7</accession>
<reference evidence="1 2" key="1">
    <citation type="submission" date="2014-04" db="EMBL/GenBank/DDBJ databases">
        <authorList>
            <person name="Bishop-Lilly K.A."/>
            <person name="Broomall S.M."/>
            <person name="Chain P.S."/>
            <person name="Chertkov O."/>
            <person name="Coyne S.R."/>
            <person name="Daligault H.E."/>
            <person name="Davenport K.W."/>
            <person name="Erkkila T."/>
            <person name="Frey K.G."/>
            <person name="Gibbons H.S."/>
            <person name="Gu W."/>
            <person name="Jaissle J."/>
            <person name="Johnson S.L."/>
            <person name="Koroleva G.I."/>
            <person name="Ladner J.T."/>
            <person name="Lo C.-C."/>
            <person name="Minogue T.D."/>
            <person name="Munk C."/>
            <person name="Palacios G.F."/>
            <person name="Redden C.L."/>
            <person name="Rosenzweig C.N."/>
            <person name="Scholz M.B."/>
            <person name="Teshima H."/>
            <person name="Xu Y."/>
        </authorList>
    </citation>
    <scope>NUCLEOTIDE SEQUENCE [LARGE SCALE GENOMIC DNA]</scope>
    <source>
        <strain evidence="2">gladioli</strain>
    </source>
</reference>
<organism evidence="1 2">
    <name type="scientific">Burkholderia gladioli</name>
    <name type="common">Pseudomonas marginata</name>
    <name type="synonym">Phytomonas marginata</name>
    <dbReference type="NCBI Taxonomy" id="28095"/>
    <lineage>
        <taxon>Bacteria</taxon>
        <taxon>Pseudomonadati</taxon>
        <taxon>Pseudomonadota</taxon>
        <taxon>Betaproteobacteria</taxon>
        <taxon>Burkholderiales</taxon>
        <taxon>Burkholderiaceae</taxon>
        <taxon>Burkholderia</taxon>
    </lineage>
</organism>
<dbReference type="Proteomes" id="UP000029590">
    <property type="component" value="Unassembled WGS sequence"/>
</dbReference>